<organism evidence="1 2">
    <name type="scientific">Paenibacillus polygoni</name>
    <dbReference type="NCBI Taxonomy" id="3050112"/>
    <lineage>
        <taxon>Bacteria</taxon>
        <taxon>Bacillati</taxon>
        <taxon>Bacillota</taxon>
        <taxon>Bacilli</taxon>
        <taxon>Bacillales</taxon>
        <taxon>Paenibacillaceae</taxon>
        <taxon>Paenibacillus</taxon>
    </lineage>
</organism>
<evidence type="ECO:0000313" key="2">
    <source>
        <dbReference type="Proteomes" id="UP001236415"/>
    </source>
</evidence>
<keyword evidence="2" id="KW-1185">Reference proteome</keyword>
<name>A0ABY8X478_9BACL</name>
<evidence type="ECO:0000313" key="1">
    <source>
        <dbReference type="EMBL" id="WIV20240.1"/>
    </source>
</evidence>
<sequence>MKRKKRKKQKIKEIRFLDGRIHEGNFLGAVVDNVNNQIRVYSNDMLQKRIQRDSNTIGKSFDKLCSDELVQMGELFSKANYLISNAFFRANHKEDEMKVTSSKLLMNAASTIQAAVELLRIGYTLQPCMLLRSVIETISTVAYFMMEPGGHQVYLDGKLDVNKTIKYGKQLIPNLGQLQGILSNHFVHISSLHSDLNGITKHIEITPPLRINLNMIKVCTWCLFVTSEVTFYDYFDDHKYWIKVAEGQYKFIQSDDDKKWMSEFFKDE</sequence>
<dbReference type="EMBL" id="CP127162">
    <property type="protein sequence ID" value="WIV20240.1"/>
    <property type="molecule type" value="Genomic_DNA"/>
</dbReference>
<gene>
    <name evidence="1" type="ORF">QPK24_05955</name>
</gene>
<dbReference type="RefSeq" id="WP_285746999.1">
    <property type="nucleotide sequence ID" value="NZ_CP127162.1"/>
</dbReference>
<reference evidence="1 2" key="1">
    <citation type="submission" date="2023-06" db="EMBL/GenBank/DDBJ databases">
        <title>Paenibacillus polygonum sp. nov., an endophytic bacterium, isolated from Polygonum lapathifolium L. in Nanji Wetland National Nature Reserve, South of Poyang Lake, Jiangxi Province, China.</title>
        <authorList>
            <person name="Yu Z."/>
        </authorList>
    </citation>
    <scope>NUCLEOTIDE SEQUENCE [LARGE SCALE GENOMIC DNA]</scope>
    <source>
        <strain evidence="1 2">C31</strain>
    </source>
</reference>
<proteinExistence type="predicted"/>
<dbReference type="Proteomes" id="UP001236415">
    <property type="component" value="Chromosome"/>
</dbReference>
<accession>A0ABY8X478</accession>
<protein>
    <submittedName>
        <fullName evidence="1">Uncharacterized protein</fullName>
    </submittedName>
</protein>